<accession>A0A5S4F5H5</accession>
<feature type="compositionally biased region" description="Low complexity" evidence="1">
    <location>
        <begin position="362"/>
        <end position="371"/>
    </location>
</feature>
<keyword evidence="2" id="KW-0472">Membrane</keyword>
<evidence type="ECO:0000256" key="1">
    <source>
        <dbReference type="SAM" id="MobiDB-lite"/>
    </source>
</evidence>
<organism evidence="3 4">
    <name type="scientific">Nonomuraea turkmeniaca</name>
    <dbReference type="NCBI Taxonomy" id="103838"/>
    <lineage>
        <taxon>Bacteria</taxon>
        <taxon>Bacillati</taxon>
        <taxon>Actinomycetota</taxon>
        <taxon>Actinomycetes</taxon>
        <taxon>Streptosporangiales</taxon>
        <taxon>Streptosporangiaceae</taxon>
        <taxon>Nonomuraea</taxon>
    </lineage>
</organism>
<feature type="transmembrane region" description="Helical" evidence="2">
    <location>
        <begin position="121"/>
        <end position="139"/>
    </location>
</feature>
<dbReference type="RefSeq" id="WP_138671133.1">
    <property type="nucleotide sequence ID" value="NZ_VCKY01000160.1"/>
</dbReference>
<reference evidence="3 4" key="1">
    <citation type="submission" date="2019-05" db="EMBL/GenBank/DDBJ databases">
        <title>Draft genome sequence of Nonomuraea turkmeniaca DSM 43926.</title>
        <authorList>
            <person name="Saricaoglu S."/>
            <person name="Isik K."/>
        </authorList>
    </citation>
    <scope>NUCLEOTIDE SEQUENCE [LARGE SCALE GENOMIC DNA]</scope>
    <source>
        <strain evidence="3 4">DSM 43926</strain>
    </source>
</reference>
<keyword evidence="2" id="KW-1133">Transmembrane helix</keyword>
<feature type="compositionally biased region" description="Low complexity" evidence="1">
    <location>
        <begin position="428"/>
        <end position="454"/>
    </location>
</feature>
<feature type="transmembrane region" description="Helical" evidence="2">
    <location>
        <begin position="71"/>
        <end position="101"/>
    </location>
</feature>
<dbReference type="Gene3D" id="2.160.20.80">
    <property type="entry name" value="E3 ubiquitin-protein ligase SopA"/>
    <property type="match status" value="1"/>
</dbReference>
<keyword evidence="4" id="KW-1185">Reference proteome</keyword>
<dbReference type="AlphaFoldDB" id="A0A5S4F5H5"/>
<dbReference type="Proteomes" id="UP000309128">
    <property type="component" value="Unassembled WGS sequence"/>
</dbReference>
<name>A0A5S4F5H5_9ACTN</name>
<sequence>MIEVESNSFYAANRSGRRAARSLTCSRDQRRGHAESCPASGIVGIMPRLFLRRASRTARWRQHRAGRPVRLMPISLALCVVVLLAGAAAVGLVTLALSGLGRVDLSAIKPTVTEVLENVKISLAVLAGIGGLVALVVAYRRQRITEAGENREQAKLYAERFDKASDKLGHDSAAVRLAGVHALASLADDWAGGRQMCIDVLYAYLRMHPDPEPDATAHIGGRAMGEVRATILRLIGIHLKDTAPVPWHGADLDFTGVTFTTDLDFTDAVLSGGHVRFTGAKFAGGHVRFVRAKFAGSLVFFDGAEFSGGEVDFSEAEFSGGQATFADAEFSGGTVDLSGAKFTGGAVWFFATKFSGGTVTLAAPSSPAPSSGFPKRNSPAVRSISARRSSPVARSGSARPSSPSARSASPTRRCPAAGSRSGRRSSRAPRSTSPARSSPAARSTPPRRASPAARWTSAERTFPEST</sequence>
<feature type="region of interest" description="Disordered" evidence="1">
    <location>
        <begin position="362"/>
        <end position="466"/>
    </location>
</feature>
<evidence type="ECO:0000256" key="2">
    <source>
        <dbReference type="SAM" id="Phobius"/>
    </source>
</evidence>
<dbReference type="OrthoDB" id="8440251at2"/>
<gene>
    <name evidence="3" type="ORF">ETD86_36115</name>
</gene>
<proteinExistence type="predicted"/>
<feature type="compositionally biased region" description="Low complexity" evidence="1">
    <location>
        <begin position="378"/>
        <end position="420"/>
    </location>
</feature>
<keyword evidence="2" id="KW-0812">Transmembrane</keyword>
<dbReference type="EMBL" id="VCKY01000160">
    <property type="protein sequence ID" value="TMR11311.1"/>
    <property type="molecule type" value="Genomic_DNA"/>
</dbReference>
<evidence type="ECO:0000313" key="4">
    <source>
        <dbReference type="Proteomes" id="UP000309128"/>
    </source>
</evidence>
<protein>
    <submittedName>
        <fullName evidence="3">Pentapeptide repeat-containing protein</fullName>
    </submittedName>
</protein>
<evidence type="ECO:0000313" key="3">
    <source>
        <dbReference type="EMBL" id="TMR11311.1"/>
    </source>
</evidence>
<comment type="caution">
    <text evidence="3">The sequence shown here is derived from an EMBL/GenBank/DDBJ whole genome shotgun (WGS) entry which is preliminary data.</text>
</comment>